<dbReference type="eggNOG" id="KOG2283">
    <property type="taxonomic scope" value="Eukaryota"/>
</dbReference>
<feature type="compositionally biased region" description="Polar residues" evidence="5">
    <location>
        <begin position="667"/>
        <end position="680"/>
    </location>
</feature>
<evidence type="ECO:0000256" key="3">
    <source>
        <dbReference type="ARBA" id="ARBA00022833"/>
    </source>
</evidence>
<feature type="region of interest" description="Disordered" evidence="5">
    <location>
        <begin position="915"/>
        <end position="950"/>
    </location>
</feature>
<dbReference type="InterPro" id="IPR019309">
    <property type="entry name" value="WASHC3"/>
</dbReference>
<dbReference type="EnsemblProtists" id="PYU1_T009124">
    <property type="protein sequence ID" value="PYU1_T009124"/>
    <property type="gene ID" value="PYU1_G009106"/>
</dbReference>
<dbReference type="InterPro" id="IPR029023">
    <property type="entry name" value="Tensin_phosphatase"/>
</dbReference>
<dbReference type="HOGENOM" id="CLU_250163_0_0_1"/>
<dbReference type="PROSITE" id="PS51181">
    <property type="entry name" value="PPASE_TENSIN"/>
    <property type="match status" value="1"/>
</dbReference>
<feature type="domain" description="Phosphatase tensin-type" evidence="7">
    <location>
        <begin position="36"/>
        <end position="268"/>
    </location>
</feature>
<dbReference type="PANTHER" id="PTHR45725:SF1">
    <property type="entry name" value="DISHEVELLED ASSOCIATED ACTIVATOR OF MORPHOGENESIS, ISOFORM D"/>
    <property type="match status" value="1"/>
</dbReference>
<evidence type="ECO:0000256" key="4">
    <source>
        <dbReference type="SAM" id="Coils"/>
    </source>
</evidence>
<feature type="region of interest" description="Disordered" evidence="5">
    <location>
        <begin position="657"/>
        <end position="682"/>
    </location>
</feature>
<dbReference type="Gene3D" id="3.90.190.10">
    <property type="entry name" value="Protein tyrosine phosphatase superfamily"/>
    <property type="match status" value="1"/>
</dbReference>
<sequence length="1341" mass="148377">MESLRRLTSSVFDSNSRLGGVVRRNSGSSSSNNAPVYGDDDARALGMTFITERLIVTGYPVHTPTNKKTNEINVDELAQYLETHHSNHYLAFNLNSLEEAAEANGGACPSPADRHHPSLMDQLLRKTPSPSSYANHNAGSTSADAARAIAEKVREQMLEFSWERDGMKAHTPPFDLIFRICYSIFAWLSLDSQNVALVHCLSGKTRSGVIVACYLLFARLADDPIDAFVEFYKKRWEMYALTPQALRSKTPPSIQRFLASFHELIEYQKPPHDKPMLLKAIIFRALPVELQPCVQIWDDYKMIFCTDSLPASMDAKDAPVLDWNGDDGFFAILWENGIDLDGGFSILCSFGDEYGNDDEVDASSRVLFRYADSTWFLNPGLVTLTKHKLDMMKQYEHGFDEDLFSVDLVLHDSAKPRKNYVRLDYTGNNAVRQGLIEITKHHLVLPDPAMHSNFIRMGFGETPTTFALQRSQNTPNVALDLLHSEGLAACFASETPARSAQDEEIAASEGSSMPTVGVESMKTASAAPLRRQTTAEIVAMQSQRSKYSIPTAADVFVCHTCNDDDYMMRPQIVRCTGRCGHFYHTTCVGLRKIPFGLTTMSDRTNHGVYMKKFFSAWECDACAPPPAEAATKSKTAVEVPPDMTLVPSSWVNSYVPSAATGDHEKTNGPTQSRDLDSSNQTASESIAAAASITSAKYEMMLKRGVPFEAVQNYVEEFKSYFNMLRLGCPKDAVKQKLIMDGLDPSIIDFGPDANYDEVKDKIAHVLPIEERSRLQDDIKNVREPKRQGAREADKQPFTSAKVSEEPSASTEESRSTKPDDVPLRDHEIYSKYFKMLKMGLPEDAVRHKIKSDGADERALELGGDAPFSKLAETAAVATLGEDPVYAKYFKMLKMGLPEGAVRHKMVQDEVDPKALELGPDAPVTGLTKASGAPSASKQAQGLKPKPRRKKLHWQAISEDRLSSIGQQTIWEDKDEDAVEFDMDMDELESLFFANNDANSTGSSSKKKPGHGAAQPLKRKQSVTLIDGKRAMNAAISLARVKLSYSEIADAAEKFILEISKVERYATRMECLVFKLAFAPRSAELAASYTNMIKASEEVKGSRLLKILLSMVLKLGNTLNGSGDDNGIRGFTVDSLLRLGHTKAVNQKTTVLHYLVRLVKKNHPQVLDFQQELQCVPLAARESFDTIGEDFAKLQAGFARMTTELEFLQKQASNDAQAVATAKSMQDAVSAIGAQMQKLEQEIQRAREEVASVFDYFGEDPNRNPTDFFTTLTSFCTEVDAADEASLRAERLKLRRSGSVARPPAKGGSKEAGGVVASAFQLRLRERAQSGDLATRHSTTNM</sequence>
<keyword evidence="2" id="KW-0863">Zinc-finger</keyword>
<dbReference type="STRING" id="431595.K3WVX6"/>
<accession>K3WVX6</accession>
<dbReference type="Proteomes" id="UP000019132">
    <property type="component" value="Unassembled WGS sequence"/>
</dbReference>
<dbReference type="InterPro" id="IPR019786">
    <property type="entry name" value="Zinc_finger_PHD-type_CS"/>
</dbReference>
<dbReference type="eggNOG" id="KOG1922">
    <property type="taxonomic scope" value="Eukaryota"/>
</dbReference>
<evidence type="ECO:0000259" key="6">
    <source>
        <dbReference type="PROSITE" id="PS50056"/>
    </source>
</evidence>
<dbReference type="GO" id="GO:0008270">
    <property type="term" value="F:zinc ion binding"/>
    <property type="evidence" value="ECO:0007669"/>
    <property type="project" value="UniProtKB-KW"/>
</dbReference>
<keyword evidence="10" id="KW-1185">Reference proteome</keyword>
<dbReference type="InterPro" id="IPR011011">
    <property type="entry name" value="Znf_FYVE_PHD"/>
</dbReference>
<dbReference type="InterPro" id="IPR042201">
    <property type="entry name" value="FH2_Formin_sf"/>
</dbReference>
<feature type="domain" description="Tyrosine specific protein phosphatases" evidence="6">
    <location>
        <begin position="197"/>
        <end position="246"/>
    </location>
</feature>
<dbReference type="InParanoid" id="K3WVX6"/>
<feature type="compositionally biased region" description="Polar residues" evidence="5">
    <location>
        <begin position="796"/>
        <end position="810"/>
    </location>
</feature>
<feature type="coiled-coil region" evidence="4">
    <location>
        <begin position="1221"/>
        <end position="1255"/>
    </location>
</feature>
<dbReference type="Gene3D" id="3.30.40.10">
    <property type="entry name" value="Zinc/RING finger domain, C3HC4 (zinc finger)"/>
    <property type="match status" value="1"/>
</dbReference>
<dbReference type="InterPro" id="IPR051425">
    <property type="entry name" value="Formin_Homology"/>
</dbReference>
<dbReference type="VEuPathDB" id="FungiDB:PYU1_G009106"/>
<dbReference type="InterPro" id="IPR029021">
    <property type="entry name" value="Prot-tyrosine_phosphatase-like"/>
</dbReference>
<proteinExistence type="predicted"/>
<dbReference type="PROSITE" id="PS51444">
    <property type="entry name" value="FH2"/>
    <property type="match status" value="1"/>
</dbReference>
<keyword evidence="3" id="KW-0862">Zinc</keyword>
<reference evidence="10" key="1">
    <citation type="journal article" date="2010" name="Genome Biol.">
        <title>Genome sequence of the necrotrophic plant pathogen Pythium ultimum reveals original pathogenicity mechanisms and effector repertoire.</title>
        <authorList>
            <person name="Levesque C.A."/>
            <person name="Brouwer H."/>
            <person name="Cano L."/>
            <person name="Hamilton J.P."/>
            <person name="Holt C."/>
            <person name="Huitema E."/>
            <person name="Raffaele S."/>
            <person name="Robideau G.P."/>
            <person name="Thines M."/>
            <person name="Win J."/>
            <person name="Zerillo M.M."/>
            <person name="Beakes G.W."/>
            <person name="Boore J.L."/>
            <person name="Busam D."/>
            <person name="Dumas B."/>
            <person name="Ferriera S."/>
            <person name="Fuerstenberg S.I."/>
            <person name="Gachon C.M."/>
            <person name="Gaulin E."/>
            <person name="Govers F."/>
            <person name="Grenville-Briggs L."/>
            <person name="Horner N."/>
            <person name="Hostetler J."/>
            <person name="Jiang R.H."/>
            <person name="Johnson J."/>
            <person name="Krajaejun T."/>
            <person name="Lin H."/>
            <person name="Meijer H.J."/>
            <person name="Moore B."/>
            <person name="Morris P."/>
            <person name="Phuntmart V."/>
            <person name="Puiu D."/>
            <person name="Shetty J."/>
            <person name="Stajich J.E."/>
            <person name="Tripathy S."/>
            <person name="Wawra S."/>
            <person name="van West P."/>
            <person name="Whitty B.R."/>
            <person name="Coutinho P.M."/>
            <person name="Henrissat B."/>
            <person name="Martin F."/>
            <person name="Thomas P.D."/>
            <person name="Tyler B.M."/>
            <person name="De Vries R.P."/>
            <person name="Kamoun S."/>
            <person name="Yandell M."/>
            <person name="Tisserat N."/>
            <person name="Buell C.R."/>
        </authorList>
    </citation>
    <scope>NUCLEOTIDE SEQUENCE</scope>
    <source>
        <strain evidence="10">DAOM:BR144</strain>
    </source>
</reference>
<dbReference type="SMART" id="SM00498">
    <property type="entry name" value="FH2"/>
    <property type="match status" value="1"/>
</dbReference>
<feature type="domain" description="FH2" evidence="8">
    <location>
        <begin position="916"/>
        <end position="1304"/>
    </location>
</feature>
<dbReference type="OMA" id="FKMLKMN"/>
<feature type="region of interest" description="Disordered" evidence="5">
    <location>
        <begin position="997"/>
        <end position="1018"/>
    </location>
</feature>
<dbReference type="SUPFAM" id="SSF57903">
    <property type="entry name" value="FYVE/PHD zinc finger"/>
    <property type="match status" value="1"/>
</dbReference>
<evidence type="ECO:0000259" key="7">
    <source>
        <dbReference type="PROSITE" id="PS51181"/>
    </source>
</evidence>
<evidence type="ECO:0000259" key="8">
    <source>
        <dbReference type="PROSITE" id="PS51444"/>
    </source>
</evidence>
<dbReference type="CDD" id="cd14497">
    <property type="entry name" value="PTP_PTEN-like"/>
    <property type="match status" value="1"/>
</dbReference>
<feature type="compositionally biased region" description="Basic and acidic residues" evidence="5">
    <location>
        <begin position="776"/>
        <end position="794"/>
    </location>
</feature>
<dbReference type="InterPro" id="IPR000387">
    <property type="entry name" value="Tyr_Pase_dom"/>
</dbReference>
<keyword evidence="4" id="KW-0175">Coiled coil</keyword>
<dbReference type="PANTHER" id="PTHR45725">
    <property type="entry name" value="FORMIN HOMOLOGY 2 FAMILY MEMBER"/>
    <property type="match status" value="1"/>
</dbReference>
<dbReference type="Gene3D" id="1.20.58.2220">
    <property type="entry name" value="Formin, FH2 domain"/>
    <property type="match status" value="2"/>
</dbReference>
<name>K3WVX6_GLOUD</name>
<dbReference type="SUPFAM" id="SSF101447">
    <property type="entry name" value="Formin homology 2 domain (FH2 domain)"/>
    <property type="match status" value="1"/>
</dbReference>
<dbReference type="EMBL" id="GL376632">
    <property type="status" value="NOT_ANNOTATED_CDS"/>
    <property type="molecule type" value="Genomic_DNA"/>
</dbReference>
<reference evidence="10" key="2">
    <citation type="submission" date="2010-04" db="EMBL/GenBank/DDBJ databases">
        <authorList>
            <person name="Buell R."/>
            <person name="Hamilton J."/>
            <person name="Hostetler J."/>
        </authorList>
    </citation>
    <scope>NUCLEOTIDE SEQUENCE [LARGE SCALE GENOMIC DNA]</scope>
    <source>
        <strain evidence="10">DAOM:BR144</strain>
    </source>
</reference>
<evidence type="ECO:0000313" key="10">
    <source>
        <dbReference type="Proteomes" id="UP000019132"/>
    </source>
</evidence>
<keyword evidence="1" id="KW-0479">Metal-binding</keyword>
<evidence type="ECO:0000313" key="9">
    <source>
        <dbReference type="EnsemblProtists" id="PYU1_T009124"/>
    </source>
</evidence>
<organism evidence="9 10">
    <name type="scientific">Globisporangium ultimum (strain ATCC 200006 / CBS 805.95 / DAOM BR144)</name>
    <name type="common">Pythium ultimum</name>
    <dbReference type="NCBI Taxonomy" id="431595"/>
    <lineage>
        <taxon>Eukaryota</taxon>
        <taxon>Sar</taxon>
        <taxon>Stramenopiles</taxon>
        <taxon>Oomycota</taxon>
        <taxon>Peronosporomycetes</taxon>
        <taxon>Pythiales</taxon>
        <taxon>Pythiaceae</taxon>
        <taxon>Globisporangium</taxon>
    </lineage>
</organism>
<dbReference type="PROSITE" id="PS00383">
    <property type="entry name" value="TYR_PHOSPHATASE_1"/>
    <property type="match status" value="1"/>
</dbReference>
<feature type="region of interest" description="Disordered" evidence="5">
    <location>
        <begin position="18"/>
        <end position="38"/>
    </location>
</feature>
<dbReference type="PROSITE" id="PS50056">
    <property type="entry name" value="TYR_PHOSPHATASE_2"/>
    <property type="match status" value="1"/>
</dbReference>
<dbReference type="Pfam" id="PF10152">
    <property type="entry name" value="CCDC53"/>
    <property type="match status" value="3"/>
</dbReference>
<dbReference type="SUPFAM" id="SSF52799">
    <property type="entry name" value="(Phosphotyrosine protein) phosphatases II"/>
    <property type="match status" value="1"/>
</dbReference>
<reference evidence="9" key="3">
    <citation type="submission" date="2015-02" db="UniProtKB">
        <authorList>
            <consortium name="EnsemblProtists"/>
        </authorList>
    </citation>
    <scope>IDENTIFICATION</scope>
    <source>
        <strain evidence="9">DAOM BR144</strain>
    </source>
</reference>
<evidence type="ECO:0000256" key="1">
    <source>
        <dbReference type="ARBA" id="ARBA00022723"/>
    </source>
</evidence>
<protein>
    <recommendedName>
        <fullName evidence="11">Formin-like protein</fullName>
    </recommendedName>
</protein>
<evidence type="ECO:0000256" key="5">
    <source>
        <dbReference type="SAM" id="MobiDB-lite"/>
    </source>
</evidence>
<dbReference type="GO" id="GO:0071203">
    <property type="term" value="C:WASH complex"/>
    <property type="evidence" value="ECO:0007669"/>
    <property type="project" value="InterPro"/>
</dbReference>
<evidence type="ECO:0008006" key="11">
    <source>
        <dbReference type="Google" id="ProtNLM"/>
    </source>
</evidence>
<feature type="region of interest" description="Disordered" evidence="5">
    <location>
        <begin position="776"/>
        <end position="822"/>
    </location>
</feature>
<dbReference type="PROSITE" id="PS01359">
    <property type="entry name" value="ZF_PHD_1"/>
    <property type="match status" value="1"/>
</dbReference>
<feature type="compositionally biased region" description="Low complexity" evidence="5">
    <location>
        <begin position="18"/>
        <end position="33"/>
    </location>
</feature>
<dbReference type="InterPro" id="IPR013083">
    <property type="entry name" value="Znf_RING/FYVE/PHD"/>
</dbReference>
<dbReference type="Pfam" id="PF02181">
    <property type="entry name" value="FH2"/>
    <property type="match status" value="2"/>
</dbReference>
<dbReference type="InterPro" id="IPR015425">
    <property type="entry name" value="FH2_Formin"/>
</dbReference>
<feature type="compositionally biased region" description="Basic and acidic residues" evidence="5">
    <location>
        <begin position="811"/>
        <end position="822"/>
    </location>
</feature>
<dbReference type="InterPro" id="IPR016130">
    <property type="entry name" value="Tyr_Pase_AS"/>
</dbReference>
<evidence type="ECO:0000256" key="2">
    <source>
        <dbReference type="ARBA" id="ARBA00022771"/>
    </source>
</evidence>